<evidence type="ECO:0000256" key="3">
    <source>
        <dbReference type="ARBA" id="ARBA00023159"/>
    </source>
</evidence>
<protein>
    <submittedName>
        <fullName evidence="7">Crp/Fnr family transcriptional regulator</fullName>
    </submittedName>
</protein>
<accession>A0A2P6MJA5</accession>
<dbReference type="InterPro" id="IPR000595">
    <property type="entry name" value="cNMP-bd_dom"/>
</dbReference>
<evidence type="ECO:0000256" key="1">
    <source>
        <dbReference type="ARBA" id="ARBA00023015"/>
    </source>
</evidence>
<dbReference type="Pfam" id="PF13545">
    <property type="entry name" value="HTH_Crp_2"/>
    <property type="match status" value="1"/>
</dbReference>
<keyword evidence="4" id="KW-0804">Transcription</keyword>
<evidence type="ECO:0000256" key="4">
    <source>
        <dbReference type="ARBA" id="ARBA00023163"/>
    </source>
</evidence>
<evidence type="ECO:0000259" key="5">
    <source>
        <dbReference type="PROSITE" id="PS50042"/>
    </source>
</evidence>
<dbReference type="Proteomes" id="UP000243650">
    <property type="component" value="Unassembled WGS sequence"/>
</dbReference>
<dbReference type="PANTHER" id="PTHR24567">
    <property type="entry name" value="CRP FAMILY TRANSCRIPTIONAL REGULATORY PROTEIN"/>
    <property type="match status" value="1"/>
</dbReference>
<dbReference type="InterPro" id="IPR036388">
    <property type="entry name" value="WH-like_DNA-bd_sf"/>
</dbReference>
<keyword evidence="8" id="KW-1185">Reference proteome</keyword>
<dbReference type="OrthoDB" id="9810708at2"/>
<dbReference type="CDD" id="cd00038">
    <property type="entry name" value="CAP_ED"/>
    <property type="match status" value="1"/>
</dbReference>
<feature type="domain" description="Cyclic nucleotide-binding" evidence="5">
    <location>
        <begin position="11"/>
        <end position="120"/>
    </location>
</feature>
<keyword evidence="1" id="KW-0805">Transcription regulation</keyword>
<evidence type="ECO:0000259" key="6">
    <source>
        <dbReference type="PROSITE" id="PS51063"/>
    </source>
</evidence>
<dbReference type="EMBL" id="PVNS01000004">
    <property type="protein sequence ID" value="PRO66343.1"/>
    <property type="molecule type" value="Genomic_DNA"/>
</dbReference>
<organism evidence="7 8">
    <name type="scientific">Alkalicoccus urumqiensis</name>
    <name type="common">Bacillus urumqiensis</name>
    <dbReference type="NCBI Taxonomy" id="1548213"/>
    <lineage>
        <taxon>Bacteria</taxon>
        <taxon>Bacillati</taxon>
        <taxon>Bacillota</taxon>
        <taxon>Bacilli</taxon>
        <taxon>Bacillales</taxon>
        <taxon>Bacillaceae</taxon>
        <taxon>Alkalicoccus</taxon>
    </lineage>
</organism>
<dbReference type="SUPFAM" id="SSF51206">
    <property type="entry name" value="cAMP-binding domain-like"/>
    <property type="match status" value="1"/>
</dbReference>
<comment type="caution">
    <text evidence="7">The sequence shown here is derived from an EMBL/GenBank/DDBJ whole genome shotgun (WGS) entry which is preliminary data.</text>
</comment>
<evidence type="ECO:0000313" key="7">
    <source>
        <dbReference type="EMBL" id="PRO66343.1"/>
    </source>
</evidence>
<dbReference type="CDD" id="cd00092">
    <property type="entry name" value="HTH_CRP"/>
    <property type="match status" value="1"/>
</dbReference>
<evidence type="ECO:0000256" key="2">
    <source>
        <dbReference type="ARBA" id="ARBA00023125"/>
    </source>
</evidence>
<dbReference type="PROSITE" id="PS51063">
    <property type="entry name" value="HTH_CRP_2"/>
    <property type="match status" value="1"/>
</dbReference>
<dbReference type="Gene3D" id="2.60.120.10">
    <property type="entry name" value="Jelly Rolls"/>
    <property type="match status" value="1"/>
</dbReference>
<sequence length="236" mass="26928">MLKQERTMRRFYDQLSEENRQLLLEHGTEMTKRIGTVLFTEGEYPEYVYLVMSGKVRLSKMTVDGKEFSLHLKQRGELAGEVGLFNPMAISVTATVAEDAELVRFNRETIESLFEKNGEIAVAFMKWFAIHTQSTQAKFRDLILCGKKGGLYSTLIRFSNSYGKAHADGTLIDVKLTNQDIADYIGTTREGVNRMMNELKKDSVLCYEGNYIILKNIPYLKEYLQCGDCPVEVCTI</sequence>
<keyword evidence="3" id="KW-0010">Activator</keyword>
<feature type="domain" description="HTH crp-type" evidence="6">
    <location>
        <begin position="145"/>
        <end position="218"/>
    </location>
</feature>
<dbReference type="InterPro" id="IPR012318">
    <property type="entry name" value="HTH_CRP"/>
</dbReference>
<dbReference type="AlphaFoldDB" id="A0A2P6MJA5"/>
<dbReference type="PRINTS" id="PR00034">
    <property type="entry name" value="HTHCRP"/>
</dbReference>
<gene>
    <name evidence="7" type="ORF">C6I21_05945</name>
</gene>
<dbReference type="InterPro" id="IPR050397">
    <property type="entry name" value="Env_Response_Regulators"/>
</dbReference>
<evidence type="ECO:0000313" key="8">
    <source>
        <dbReference type="Proteomes" id="UP000243650"/>
    </source>
</evidence>
<dbReference type="PANTHER" id="PTHR24567:SF74">
    <property type="entry name" value="HTH-TYPE TRANSCRIPTIONAL REGULATOR ARCR"/>
    <property type="match status" value="1"/>
</dbReference>
<dbReference type="InterPro" id="IPR014710">
    <property type="entry name" value="RmlC-like_jellyroll"/>
</dbReference>
<dbReference type="PROSITE" id="PS50042">
    <property type="entry name" value="CNMP_BINDING_3"/>
    <property type="match status" value="1"/>
</dbReference>
<dbReference type="GO" id="GO:0003677">
    <property type="term" value="F:DNA binding"/>
    <property type="evidence" value="ECO:0007669"/>
    <property type="project" value="UniProtKB-KW"/>
</dbReference>
<dbReference type="InterPro" id="IPR018490">
    <property type="entry name" value="cNMP-bd_dom_sf"/>
</dbReference>
<keyword evidence="2" id="KW-0238">DNA-binding</keyword>
<dbReference type="SMART" id="SM00419">
    <property type="entry name" value="HTH_CRP"/>
    <property type="match status" value="1"/>
</dbReference>
<dbReference type="GO" id="GO:0003700">
    <property type="term" value="F:DNA-binding transcription factor activity"/>
    <property type="evidence" value="ECO:0007669"/>
    <property type="project" value="TreeGrafter"/>
</dbReference>
<dbReference type="SUPFAM" id="SSF46785">
    <property type="entry name" value="Winged helix' DNA-binding domain"/>
    <property type="match status" value="1"/>
</dbReference>
<dbReference type="Pfam" id="PF00027">
    <property type="entry name" value="cNMP_binding"/>
    <property type="match status" value="1"/>
</dbReference>
<dbReference type="InterPro" id="IPR036390">
    <property type="entry name" value="WH_DNA-bd_sf"/>
</dbReference>
<name>A0A2P6MJA5_ALKUR</name>
<dbReference type="Gene3D" id="1.10.10.10">
    <property type="entry name" value="Winged helix-like DNA-binding domain superfamily/Winged helix DNA-binding domain"/>
    <property type="match status" value="1"/>
</dbReference>
<dbReference type="GO" id="GO:0005829">
    <property type="term" value="C:cytosol"/>
    <property type="evidence" value="ECO:0007669"/>
    <property type="project" value="TreeGrafter"/>
</dbReference>
<dbReference type="SMART" id="SM00100">
    <property type="entry name" value="cNMP"/>
    <property type="match status" value="1"/>
</dbReference>
<proteinExistence type="predicted"/>
<reference evidence="7 8" key="1">
    <citation type="submission" date="2018-03" db="EMBL/GenBank/DDBJ databases">
        <title>Bacillus urumqiensis sp. nov., a moderately haloalkaliphilic bacterium isolated from a salt lake.</title>
        <authorList>
            <person name="Zhao B."/>
            <person name="Liao Z."/>
        </authorList>
    </citation>
    <scope>NUCLEOTIDE SEQUENCE [LARGE SCALE GENOMIC DNA]</scope>
    <source>
        <strain evidence="7 8">BZ-SZ-XJ18</strain>
    </source>
</reference>
<dbReference type="RefSeq" id="WP_105958533.1">
    <property type="nucleotide sequence ID" value="NZ_PVNS01000004.1"/>
</dbReference>